<organism evidence="10 11">
    <name type="scientific">Pelotomaculum thermopropionicum (strain DSM 13744 / JCM 10971 / SI)</name>
    <dbReference type="NCBI Taxonomy" id="370438"/>
    <lineage>
        <taxon>Bacteria</taxon>
        <taxon>Bacillati</taxon>
        <taxon>Bacillota</taxon>
        <taxon>Clostridia</taxon>
        <taxon>Eubacteriales</taxon>
        <taxon>Desulfotomaculaceae</taxon>
        <taxon>Pelotomaculum</taxon>
    </lineage>
</organism>
<feature type="transmembrane region" description="Helical" evidence="8">
    <location>
        <begin position="96"/>
        <end position="115"/>
    </location>
</feature>
<dbReference type="HOGENOM" id="CLU_025491_0_0_9"/>
<accession>A5CZ99</accession>
<dbReference type="AlphaFoldDB" id="A5CZ99"/>
<evidence type="ECO:0000259" key="9">
    <source>
        <dbReference type="PROSITE" id="PS50206"/>
    </source>
</evidence>
<dbReference type="PANTHER" id="PTHR37937">
    <property type="entry name" value="CONJUGATIVE TRANSFER: DNA TRANSPORT"/>
    <property type="match status" value="1"/>
</dbReference>
<gene>
    <name evidence="10" type="primary">VirD4</name>
    <name evidence="10" type="ordered locus">PTH_2488</name>
</gene>
<dbReference type="SUPFAM" id="SSF52540">
    <property type="entry name" value="P-loop containing nucleoside triphosphate hydrolases"/>
    <property type="match status" value="1"/>
</dbReference>
<feature type="compositionally biased region" description="Acidic residues" evidence="7">
    <location>
        <begin position="646"/>
        <end position="655"/>
    </location>
</feature>
<dbReference type="InterPro" id="IPR027417">
    <property type="entry name" value="P-loop_NTPase"/>
</dbReference>
<dbReference type="KEGG" id="pth:PTH_2488"/>
<keyword evidence="4 8" id="KW-0812">Transmembrane</keyword>
<dbReference type="InterPro" id="IPR003688">
    <property type="entry name" value="TraG/VirD4"/>
</dbReference>
<evidence type="ECO:0000256" key="4">
    <source>
        <dbReference type="ARBA" id="ARBA00022692"/>
    </source>
</evidence>
<dbReference type="Proteomes" id="UP000006556">
    <property type="component" value="Chromosome"/>
</dbReference>
<protein>
    <submittedName>
        <fullName evidence="10">Type IV secretory pathway, VirD4 components</fullName>
    </submittedName>
</protein>
<dbReference type="Gene3D" id="3.40.50.300">
    <property type="entry name" value="P-loop containing nucleotide triphosphate hydrolases"/>
    <property type="match status" value="1"/>
</dbReference>
<dbReference type="NCBIfam" id="NF045973">
    <property type="entry name" value="conju_CD1115"/>
    <property type="match status" value="1"/>
</dbReference>
<dbReference type="InterPro" id="IPR001763">
    <property type="entry name" value="Rhodanese-like_dom"/>
</dbReference>
<feature type="transmembrane region" description="Helical" evidence="8">
    <location>
        <begin position="6"/>
        <end position="35"/>
    </location>
</feature>
<dbReference type="PROSITE" id="PS50206">
    <property type="entry name" value="RHODANESE_3"/>
    <property type="match status" value="1"/>
</dbReference>
<name>A5CZ99_PELTS</name>
<evidence type="ECO:0000256" key="2">
    <source>
        <dbReference type="ARBA" id="ARBA00008806"/>
    </source>
</evidence>
<comment type="subcellular location">
    <subcellularLocation>
        <location evidence="1">Cell membrane</location>
        <topology evidence="1">Multi-pass membrane protein</topology>
    </subcellularLocation>
</comment>
<feature type="region of interest" description="Disordered" evidence="7">
    <location>
        <begin position="602"/>
        <end position="655"/>
    </location>
</feature>
<evidence type="ECO:0000256" key="1">
    <source>
        <dbReference type="ARBA" id="ARBA00004651"/>
    </source>
</evidence>
<proteinExistence type="inferred from homology"/>
<keyword evidence="11" id="KW-1185">Reference proteome</keyword>
<dbReference type="PANTHER" id="PTHR37937:SF1">
    <property type="entry name" value="CONJUGATIVE TRANSFER: DNA TRANSPORT"/>
    <property type="match status" value="1"/>
</dbReference>
<evidence type="ECO:0000313" key="11">
    <source>
        <dbReference type="Proteomes" id="UP000006556"/>
    </source>
</evidence>
<dbReference type="GO" id="GO:0005886">
    <property type="term" value="C:plasma membrane"/>
    <property type="evidence" value="ECO:0007669"/>
    <property type="project" value="UniProtKB-SubCell"/>
</dbReference>
<dbReference type="InterPro" id="IPR051539">
    <property type="entry name" value="T4SS-coupling_protein"/>
</dbReference>
<dbReference type="eggNOG" id="COG3505">
    <property type="taxonomic scope" value="Bacteria"/>
</dbReference>
<keyword evidence="5 8" id="KW-1133">Transmembrane helix</keyword>
<dbReference type="EMBL" id="AP009389">
    <property type="protein sequence ID" value="BAF60668.1"/>
    <property type="molecule type" value="Genomic_DNA"/>
</dbReference>
<keyword evidence="3" id="KW-1003">Cell membrane</keyword>
<evidence type="ECO:0000256" key="6">
    <source>
        <dbReference type="ARBA" id="ARBA00023136"/>
    </source>
</evidence>
<reference evidence="11" key="1">
    <citation type="journal article" date="2008" name="Genome Res.">
        <title>The genome of Pelotomaculum thermopropionicum reveals niche-associated evolution in anaerobic microbiota.</title>
        <authorList>
            <person name="Kosaka T."/>
            <person name="Kato S."/>
            <person name="Shimoyama T."/>
            <person name="Ishii S."/>
            <person name="Abe T."/>
            <person name="Watanabe K."/>
        </authorList>
    </citation>
    <scope>NUCLEOTIDE SEQUENCE [LARGE SCALE GENOMIC DNA]</scope>
    <source>
        <strain evidence="11">DSM 13744 / JCM 10971 / SI</strain>
    </source>
</reference>
<feature type="domain" description="Rhodanese" evidence="9">
    <location>
        <begin position="219"/>
        <end position="262"/>
    </location>
</feature>
<evidence type="ECO:0000256" key="7">
    <source>
        <dbReference type="SAM" id="MobiDB-lite"/>
    </source>
</evidence>
<sequence length="655" mass="70467">MGKQKLAIYGLIALVTAAVIFTYPAACLVLGAAAYGYWRGGHRGAGLALTLAAAGGLLASAPFALAGAVKGTGGFHPAAWLAGGALADMADRAGRLGVIAGSLFGALAVSLGWGAKGMKHDEKHVHGLKVAENAAKGTRRWAGDKDLAHVAEFGPPKEGKFGGGTLVGRLDRRIVRLQPEKCRPPLPQHTCVVAGTGAGKSFSFAIPNAVAAAMEGESIVMTDPKGELACLLAPWLRERGYKVYIFNLAYPQWSSYWNPVMECRDDEEITAFATAIVLNAAKDSSGYFVMKEIQLLKALVYLLRADFPVEQAHLRSALSLLSWPVEALDERFARAFQEGRLSQTGYEEWRGAVSSNYENACSGLTAKLGVVRAEPVARLLSRQEIDLSAMGREKAVLFCVLPIASGHLKPVLSTFYYFFFRRLYGLAAEHGGKLPNPTRFILDEFANVGQIPGFVEVISTARSLGIKIQFILQGLKQLQDQYGGPESEAILSNCPVQLFLGGDDATTTRYFSQRLGEAAVYAETERRETTMPWNRLEIPKKSESVTRRALMEPEELSGMDPMAAVALVRWTLPAYLQKVGWTELPQANEIREKAAKSLAEVVPARADEPLPLPPVPEGGDGEPPTRGDRTRRRGPDSGGSGGSGADVEDVTDLLG</sequence>
<evidence type="ECO:0000256" key="3">
    <source>
        <dbReference type="ARBA" id="ARBA00022475"/>
    </source>
</evidence>
<comment type="similarity">
    <text evidence="2">Belongs to the VirD4/TraG family.</text>
</comment>
<keyword evidence="6 8" id="KW-0472">Membrane</keyword>
<dbReference type="Pfam" id="PF02534">
    <property type="entry name" value="T4SS-DNA_transf"/>
    <property type="match status" value="1"/>
</dbReference>
<dbReference type="CDD" id="cd01127">
    <property type="entry name" value="TrwB_TraG_TraD_VirD4"/>
    <property type="match status" value="1"/>
</dbReference>
<evidence type="ECO:0000256" key="8">
    <source>
        <dbReference type="SAM" id="Phobius"/>
    </source>
</evidence>
<evidence type="ECO:0000313" key="10">
    <source>
        <dbReference type="EMBL" id="BAF60668.1"/>
    </source>
</evidence>
<dbReference type="STRING" id="370438.PTH_2488"/>
<evidence type="ECO:0000256" key="5">
    <source>
        <dbReference type="ARBA" id="ARBA00022989"/>
    </source>
</evidence>
<feature type="transmembrane region" description="Helical" evidence="8">
    <location>
        <begin position="47"/>
        <end position="69"/>
    </location>
</feature>
<feature type="transmembrane region" description="Helical" evidence="8">
    <location>
        <begin position="395"/>
        <end position="419"/>
    </location>
</feature>